<accession>A0ABS8VN03</accession>
<feature type="non-terminal residue" evidence="2">
    <location>
        <position position="1"/>
    </location>
</feature>
<reference evidence="2 3" key="1">
    <citation type="journal article" date="2021" name="BMC Genomics">
        <title>Datura genome reveals duplications of psychoactive alkaloid biosynthetic genes and high mutation rate following tissue culture.</title>
        <authorList>
            <person name="Rajewski A."/>
            <person name="Carter-House D."/>
            <person name="Stajich J."/>
            <person name="Litt A."/>
        </authorList>
    </citation>
    <scope>NUCLEOTIDE SEQUENCE [LARGE SCALE GENOMIC DNA]</scope>
    <source>
        <strain evidence="2">AR-01</strain>
    </source>
</reference>
<sequence length="67" mass="7532">AITSDKNTNKATSSFKGKGKGKRKIKDTDILANMKESLCFCFEVMKPSSNIRMADPSYWRKASIWLG</sequence>
<evidence type="ECO:0000313" key="3">
    <source>
        <dbReference type="Proteomes" id="UP000823775"/>
    </source>
</evidence>
<gene>
    <name evidence="2" type="ORF">HAX54_039705</name>
</gene>
<feature type="compositionally biased region" description="Polar residues" evidence="1">
    <location>
        <begin position="1"/>
        <end position="15"/>
    </location>
</feature>
<proteinExistence type="predicted"/>
<protein>
    <submittedName>
        <fullName evidence="2">Uncharacterized protein</fullName>
    </submittedName>
</protein>
<name>A0ABS8VN03_DATST</name>
<evidence type="ECO:0000256" key="1">
    <source>
        <dbReference type="SAM" id="MobiDB-lite"/>
    </source>
</evidence>
<dbReference type="Proteomes" id="UP000823775">
    <property type="component" value="Unassembled WGS sequence"/>
</dbReference>
<dbReference type="EMBL" id="JACEIK010005527">
    <property type="protein sequence ID" value="MCE0481725.1"/>
    <property type="molecule type" value="Genomic_DNA"/>
</dbReference>
<comment type="caution">
    <text evidence="2">The sequence shown here is derived from an EMBL/GenBank/DDBJ whole genome shotgun (WGS) entry which is preliminary data.</text>
</comment>
<feature type="region of interest" description="Disordered" evidence="1">
    <location>
        <begin position="1"/>
        <end position="22"/>
    </location>
</feature>
<evidence type="ECO:0000313" key="2">
    <source>
        <dbReference type="EMBL" id="MCE0481725.1"/>
    </source>
</evidence>
<keyword evidence="3" id="KW-1185">Reference proteome</keyword>
<organism evidence="2 3">
    <name type="scientific">Datura stramonium</name>
    <name type="common">Jimsonweed</name>
    <name type="synonym">Common thornapple</name>
    <dbReference type="NCBI Taxonomy" id="4076"/>
    <lineage>
        <taxon>Eukaryota</taxon>
        <taxon>Viridiplantae</taxon>
        <taxon>Streptophyta</taxon>
        <taxon>Embryophyta</taxon>
        <taxon>Tracheophyta</taxon>
        <taxon>Spermatophyta</taxon>
        <taxon>Magnoliopsida</taxon>
        <taxon>eudicotyledons</taxon>
        <taxon>Gunneridae</taxon>
        <taxon>Pentapetalae</taxon>
        <taxon>asterids</taxon>
        <taxon>lamiids</taxon>
        <taxon>Solanales</taxon>
        <taxon>Solanaceae</taxon>
        <taxon>Solanoideae</taxon>
        <taxon>Datureae</taxon>
        <taxon>Datura</taxon>
    </lineage>
</organism>